<gene>
    <name evidence="2" type="ORF">PCOR1329_LOCUS76333</name>
</gene>
<evidence type="ECO:0000313" key="2">
    <source>
        <dbReference type="EMBL" id="CAK0898492.1"/>
    </source>
</evidence>
<dbReference type="InterPro" id="IPR035969">
    <property type="entry name" value="Rab-GAP_TBC_sf"/>
</dbReference>
<dbReference type="InterPro" id="IPR050302">
    <property type="entry name" value="Rab_GAP_TBC_domain"/>
</dbReference>
<accession>A0ABN9XHB6</accession>
<sequence>MHLRWGAALAGRQPWELSAEELRPLLAGGMPLKHRLALWPRWFSLPPGAVGRVEELCGQASGAAAAQIELDMPRTHPQWPLGDAARHTLRRVLLACAARYPEVGYCQGMGHMAATLIILGFDEDLALRGLCSLMESCCEGYHDAGLSGWRQDANVLGELATRTLSPEALRRLQVVDVPLEVLASEHFLTVGSRSWPLEAALRLWDLALLDGPSAVFCSFLALLELFLPSVQGEADLEAEPVELFRERALLGLAENPVEVLECTQRRGGSRQPGGHPS</sequence>
<reference evidence="2" key="1">
    <citation type="submission" date="2023-10" db="EMBL/GenBank/DDBJ databases">
        <authorList>
            <person name="Chen Y."/>
            <person name="Shah S."/>
            <person name="Dougan E. K."/>
            <person name="Thang M."/>
            <person name="Chan C."/>
        </authorList>
    </citation>
    <scope>NUCLEOTIDE SEQUENCE [LARGE SCALE GENOMIC DNA]</scope>
</reference>
<dbReference type="PANTHER" id="PTHR47219">
    <property type="entry name" value="RAB GTPASE-ACTIVATING PROTEIN 1-LIKE"/>
    <property type="match status" value="1"/>
</dbReference>
<dbReference type="InterPro" id="IPR000195">
    <property type="entry name" value="Rab-GAP-TBC_dom"/>
</dbReference>
<feature type="domain" description="Rab-GAP TBC" evidence="1">
    <location>
        <begin position="29"/>
        <end position="211"/>
    </location>
</feature>
<evidence type="ECO:0000313" key="3">
    <source>
        <dbReference type="Proteomes" id="UP001189429"/>
    </source>
</evidence>
<dbReference type="Proteomes" id="UP001189429">
    <property type="component" value="Unassembled WGS sequence"/>
</dbReference>
<dbReference type="Gene3D" id="1.10.472.80">
    <property type="entry name" value="Ypt/Rab-GAP domain of gyp1p, domain 3"/>
    <property type="match status" value="1"/>
</dbReference>
<evidence type="ECO:0000259" key="1">
    <source>
        <dbReference type="PROSITE" id="PS50086"/>
    </source>
</evidence>
<proteinExistence type="predicted"/>
<organism evidence="2 3">
    <name type="scientific">Prorocentrum cordatum</name>
    <dbReference type="NCBI Taxonomy" id="2364126"/>
    <lineage>
        <taxon>Eukaryota</taxon>
        <taxon>Sar</taxon>
        <taxon>Alveolata</taxon>
        <taxon>Dinophyceae</taxon>
        <taxon>Prorocentrales</taxon>
        <taxon>Prorocentraceae</taxon>
        <taxon>Prorocentrum</taxon>
    </lineage>
</organism>
<dbReference type="PANTHER" id="PTHR47219:SF20">
    <property type="entry name" value="TBC1 DOMAIN FAMILY MEMBER 2B"/>
    <property type="match status" value="1"/>
</dbReference>
<protein>
    <recommendedName>
        <fullName evidence="1">Rab-GAP TBC domain-containing protein</fullName>
    </recommendedName>
</protein>
<comment type="caution">
    <text evidence="2">The sequence shown here is derived from an EMBL/GenBank/DDBJ whole genome shotgun (WGS) entry which is preliminary data.</text>
</comment>
<name>A0ABN9XHB6_9DINO</name>
<dbReference type="Gene3D" id="1.10.8.270">
    <property type="entry name" value="putative rabgap domain of human tbc1 domain family member 14 like domains"/>
    <property type="match status" value="1"/>
</dbReference>
<keyword evidence="3" id="KW-1185">Reference proteome</keyword>
<dbReference type="Pfam" id="PF00566">
    <property type="entry name" value="RabGAP-TBC"/>
    <property type="match status" value="1"/>
</dbReference>
<dbReference type="SMART" id="SM00164">
    <property type="entry name" value="TBC"/>
    <property type="match status" value="1"/>
</dbReference>
<dbReference type="SUPFAM" id="SSF47923">
    <property type="entry name" value="Ypt/Rab-GAP domain of gyp1p"/>
    <property type="match status" value="2"/>
</dbReference>
<dbReference type="PROSITE" id="PS50086">
    <property type="entry name" value="TBC_RABGAP"/>
    <property type="match status" value="1"/>
</dbReference>
<dbReference type="EMBL" id="CAUYUJ010020481">
    <property type="protein sequence ID" value="CAK0898492.1"/>
    <property type="molecule type" value="Genomic_DNA"/>
</dbReference>